<evidence type="ECO:0000259" key="1">
    <source>
        <dbReference type="PROSITE" id="PS51707"/>
    </source>
</evidence>
<reference evidence="2 3" key="1">
    <citation type="submission" date="2020-03" db="EMBL/GenBank/DDBJ databases">
        <title>Rubrivivax benzoatilyticus JA2 (sequenced after 10 years sub-culturing).</title>
        <authorList>
            <person name="Gupta D."/>
            <person name="Chintalapati S."/>
            <person name="Chintalapati V.R."/>
        </authorList>
    </citation>
    <scope>NUCLEOTIDE SEQUENCE [LARGE SCALE GENOMIC DNA]</scope>
    <source>
        <strain evidence="2 3">JA2-Mal</strain>
    </source>
</reference>
<evidence type="ECO:0000313" key="2">
    <source>
        <dbReference type="EMBL" id="NHK98860.1"/>
    </source>
</evidence>
<dbReference type="SMART" id="SM01118">
    <property type="entry name" value="CYTH"/>
    <property type="match status" value="1"/>
</dbReference>
<protein>
    <submittedName>
        <fullName evidence="2">Class IV adenylate cyclase</fullName>
    </submittedName>
</protein>
<dbReference type="CDD" id="cd07890">
    <property type="entry name" value="CYTH-like_AC_IV-like"/>
    <property type="match status" value="1"/>
</dbReference>
<dbReference type="Gene3D" id="2.40.320.10">
    <property type="entry name" value="Hypothetical Protein Pfu-838710-001"/>
    <property type="match status" value="1"/>
</dbReference>
<feature type="domain" description="CYTH" evidence="1">
    <location>
        <begin position="2"/>
        <end position="170"/>
    </location>
</feature>
<organism evidence="2 3">
    <name type="scientific">Rubrivivax benzoatilyticus</name>
    <dbReference type="NCBI Taxonomy" id="316997"/>
    <lineage>
        <taxon>Bacteria</taxon>
        <taxon>Pseudomonadati</taxon>
        <taxon>Pseudomonadota</taxon>
        <taxon>Betaproteobacteria</taxon>
        <taxon>Burkholderiales</taxon>
        <taxon>Sphaerotilaceae</taxon>
        <taxon>Rubrivivax</taxon>
    </lineage>
</organism>
<comment type="caution">
    <text evidence="2">The sequence shown here is derived from an EMBL/GenBank/DDBJ whole genome shotgun (WGS) entry which is preliminary data.</text>
</comment>
<dbReference type="Pfam" id="PF01928">
    <property type="entry name" value="CYTH"/>
    <property type="match status" value="1"/>
</dbReference>
<dbReference type="SUPFAM" id="SSF55154">
    <property type="entry name" value="CYTH-like phosphatases"/>
    <property type="match status" value="1"/>
</dbReference>
<dbReference type="PANTHER" id="PTHR21028">
    <property type="entry name" value="SI:CH211-156B7.4"/>
    <property type="match status" value="1"/>
</dbReference>
<dbReference type="InterPro" id="IPR023577">
    <property type="entry name" value="CYTH_domain"/>
</dbReference>
<accession>A0ABX0HWW0</accession>
<dbReference type="PROSITE" id="PS51707">
    <property type="entry name" value="CYTH"/>
    <property type="match status" value="1"/>
</dbReference>
<dbReference type="PANTHER" id="PTHR21028:SF2">
    <property type="entry name" value="CYTH DOMAIN-CONTAINING PROTEIN"/>
    <property type="match status" value="1"/>
</dbReference>
<name>A0ABX0HWW0_9BURK</name>
<sequence>MARNIEIKVRVGSIDPLRERARALAGGVLTRLEQDDVFYAVPTGRLKLRRLGDGTAELIHYERPDTDAARASDYERVGVGGTADALHRVLGRGLGVRARVRKQRWLALVAGARLHLDRVEGLGDFVEVEVVLAEDQSDADGQRIAEALLEALGLAAAPRVAPSYADLLASQGPR</sequence>
<dbReference type="EMBL" id="JAAOCD010000004">
    <property type="protein sequence ID" value="NHK98860.1"/>
    <property type="molecule type" value="Genomic_DNA"/>
</dbReference>
<proteinExistence type="predicted"/>
<dbReference type="Proteomes" id="UP000802098">
    <property type="component" value="Unassembled WGS sequence"/>
</dbReference>
<gene>
    <name evidence="2" type="ORF">G7087_10785</name>
</gene>
<dbReference type="RefSeq" id="WP_009858990.1">
    <property type="nucleotide sequence ID" value="NZ_JAAOCD010000004.1"/>
</dbReference>
<dbReference type="InterPro" id="IPR008173">
    <property type="entry name" value="Adenylyl_cyclase_CyaB"/>
</dbReference>
<keyword evidence="3" id="KW-1185">Reference proteome</keyword>
<evidence type="ECO:0000313" key="3">
    <source>
        <dbReference type="Proteomes" id="UP000802098"/>
    </source>
</evidence>
<dbReference type="InterPro" id="IPR033469">
    <property type="entry name" value="CYTH-like_dom_sf"/>
</dbReference>